<feature type="binding site" evidence="7">
    <location>
        <position position="193"/>
    </location>
    <ligand>
        <name>substrate</name>
    </ligand>
</feature>
<keyword evidence="6 7" id="KW-0819">tRNA processing</keyword>
<evidence type="ECO:0000256" key="4">
    <source>
        <dbReference type="ARBA" id="ARBA00022679"/>
    </source>
</evidence>
<comment type="caution">
    <text evidence="9">The sequence shown here is derived from an EMBL/GenBank/DDBJ whole genome shotgun (WGS) entry which is preliminary data.</text>
</comment>
<evidence type="ECO:0000313" key="9">
    <source>
        <dbReference type="EMBL" id="MBR0681027.1"/>
    </source>
</evidence>
<comment type="caution">
    <text evidence="7">Lacks conserved residue(s) required for the propagation of feature annotation.</text>
</comment>
<dbReference type="InterPro" id="IPR003358">
    <property type="entry name" value="tRNA_(Gua-N-7)_MeTrfase_Trmb"/>
</dbReference>
<dbReference type="SUPFAM" id="SSF53335">
    <property type="entry name" value="S-adenosyl-L-methionine-dependent methyltransferases"/>
    <property type="match status" value="1"/>
</dbReference>
<evidence type="ECO:0000313" key="10">
    <source>
        <dbReference type="Proteomes" id="UP001138709"/>
    </source>
</evidence>
<evidence type="ECO:0000256" key="8">
    <source>
        <dbReference type="SAM" id="MobiDB-lite"/>
    </source>
</evidence>
<feature type="binding site" evidence="7">
    <location>
        <position position="225"/>
    </location>
    <ligand>
        <name>substrate</name>
    </ligand>
</feature>
<dbReference type="GO" id="GO:0008176">
    <property type="term" value="F:tRNA (guanine(46)-N7)-methyltransferase activity"/>
    <property type="evidence" value="ECO:0007669"/>
    <property type="project" value="UniProtKB-UniRule"/>
</dbReference>
<keyword evidence="10" id="KW-1185">Reference proteome</keyword>
<dbReference type="InterPro" id="IPR055361">
    <property type="entry name" value="tRNA_methyltr_TrmB_bact"/>
</dbReference>
<evidence type="ECO:0000256" key="5">
    <source>
        <dbReference type="ARBA" id="ARBA00022691"/>
    </source>
</evidence>
<comment type="pathway">
    <text evidence="7">tRNA modification; N(7)-methylguanine-tRNA biosynthesis.</text>
</comment>
<dbReference type="AlphaFoldDB" id="A0A9X9XBE1"/>
<feature type="binding site" evidence="7">
    <location>
        <position position="108"/>
    </location>
    <ligand>
        <name>S-adenosyl-L-methionine</name>
        <dbReference type="ChEBI" id="CHEBI:59789"/>
    </ligand>
</feature>
<dbReference type="Proteomes" id="UP001138709">
    <property type="component" value="Unassembled WGS sequence"/>
</dbReference>
<dbReference type="Pfam" id="PF02390">
    <property type="entry name" value="Methyltransf_4"/>
    <property type="match status" value="1"/>
</dbReference>
<evidence type="ECO:0000256" key="6">
    <source>
        <dbReference type="ARBA" id="ARBA00022694"/>
    </source>
</evidence>
<dbReference type="GO" id="GO:0043527">
    <property type="term" value="C:tRNA methyltransferase complex"/>
    <property type="evidence" value="ECO:0007669"/>
    <property type="project" value="TreeGrafter"/>
</dbReference>
<feature type="compositionally biased region" description="Low complexity" evidence="8">
    <location>
        <begin position="13"/>
        <end position="43"/>
    </location>
</feature>
<keyword evidence="4 7" id="KW-0808">Transferase</keyword>
<keyword evidence="5 7" id="KW-0949">S-adenosyl-L-methionine</keyword>
<reference evidence="9" key="2">
    <citation type="journal article" date="2021" name="Syst. Appl. Microbiol.">
        <title>Roseomonas hellenica sp. nov., isolated from roots of wild-growing Alkanna tinctoria.</title>
        <authorList>
            <person name="Rat A."/>
            <person name="Naranjo H.D."/>
            <person name="Lebbe L."/>
            <person name="Cnockaert M."/>
            <person name="Krigas N."/>
            <person name="Grigoriadou K."/>
            <person name="Maloupa E."/>
            <person name="Willems A."/>
        </authorList>
    </citation>
    <scope>NUCLEOTIDE SEQUENCE</scope>
    <source>
        <strain evidence="9">LMG 31228</strain>
    </source>
</reference>
<proteinExistence type="inferred from homology"/>
<evidence type="ECO:0000256" key="3">
    <source>
        <dbReference type="ARBA" id="ARBA00022603"/>
    </source>
</evidence>
<evidence type="ECO:0000256" key="7">
    <source>
        <dbReference type="HAMAP-Rule" id="MF_01057"/>
    </source>
</evidence>
<sequence length="286" mass="30977">MDGGAGQAGGAPSGAPQPRTDPSGGSAVPGAADAGPPAPEGAVNSPHRAPSLTPEGIPDRLYGRRRGHPLRSRQERLLDLALPRFRLTAAEAAHAKAVFPGTADLWLEIGFGGGEHTLALLGANPQVALIASEVFENGLCSLLTRLVPEGEEGTAAVPARLRLWPEDARHLVALLPDGALGRLYLMFPDPWPKARHAKRRFVHAAMLPLVARVLREGAEWRIASDDPTYQAWVEEVFADQPFFALRDLAVGDRPADWHPTRYEAKAIREGRTPRYWTFVRSDAPWS</sequence>
<comment type="similarity">
    <text evidence="7">Belongs to the class I-like SAM-binding methyltransferase superfamily. TrmB family.</text>
</comment>
<feature type="region of interest" description="Disordered" evidence="8">
    <location>
        <begin position="1"/>
        <end position="69"/>
    </location>
</feature>
<accession>A0A9X9XBE1</accession>
<feature type="compositionally biased region" description="Gly residues" evidence="8">
    <location>
        <begin position="1"/>
        <end position="12"/>
    </location>
</feature>
<keyword evidence="3 7" id="KW-0489">Methyltransferase</keyword>
<dbReference type="HAMAP" id="MF_01057">
    <property type="entry name" value="tRNA_methyltr_TrmB"/>
    <property type="match status" value="1"/>
</dbReference>
<feature type="binding site" evidence="7">
    <location>
        <position position="133"/>
    </location>
    <ligand>
        <name>S-adenosyl-L-methionine</name>
        <dbReference type="ChEBI" id="CHEBI:59789"/>
    </ligand>
</feature>
<dbReference type="EMBL" id="JAAEDL010000009">
    <property type="protein sequence ID" value="MBR0681027.1"/>
    <property type="molecule type" value="Genomic_DNA"/>
</dbReference>
<dbReference type="InterPro" id="IPR029063">
    <property type="entry name" value="SAM-dependent_MTases_sf"/>
</dbReference>
<comment type="function">
    <text evidence="2 7">Catalyzes the formation of N(7)-methylguanine at position 46 (m7G46) in tRNA.</text>
</comment>
<dbReference type="PANTHER" id="PTHR23417">
    <property type="entry name" value="3-DEOXY-D-MANNO-OCTULOSONIC-ACID TRANSFERASE/TRNA GUANINE-N 7 - -METHYLTRANSFERASE"/>
    <property type="match status" value="1"/>
</dbReference>
<dbReference type="PROSITE" id="PS51625">
    <property type="entry name" value="SAM_MT_TRMB"/>
    <property type="match status" value="1"/>
</dbReference>
<dbReference type="EC" id="2.1.1.33" evidence="7"/>
<feature type="binding site" evidence="7">
    <location>
        <position position="189"/>
    </location>
    <ligand>
        <name>S-adenosyl-L-methionine</name>
        <dbReference type="ChEBI" id="CHEBI:59789"/>
    </ligand>
</feature>
<dbReference type="PANTHER" id="PTHR23417:SF14">
    <property type="entry name" value="PENTACOTRIPEPTIDE-REPEAT REGION OF PRORP DOMAIN-CONTAINING PROTEIN"/>
    <property type="match status" value="1"/>
</dbReference>
<organism evidence="9 10">
    <name type="scientific">Neoroseomonas eburnea</name>
    <dbReference type="NCBI Taxonomy" id="1346889"/>
    <lineage>
        <taxon>Bacteria</taxon>
        <taxon>Pseudomonadati</taxon>
        <taxon>Pseudomonadota</taxon>
        <taxon>Alphaproteobacteria</taxon>
        <taxon>Acetobacterales</taxon>
        <taxon>Acetobacteraceae</taxon>
        <taxon>Neoroseomonas</taxon>
    </lineage>
</organism>
<evidence type="ECO:0000256" key="2">
    <source>
        <dbReference type="ARBA" id="ARBA00003015"/>
    </source>
</evidence>
<name>A0A9X9XBE1_9PROT</name>
<gene>
    <name evidence="7 9" type="primary">trmB</name>
    <name evidence="9" type="ORF">GXW74_11055</name>
</gene>
<comment type="catalytic activity">
    <reaction evidence="1 7">
        <text>guanosine(46) in tRNA + S-adenosyl-L-methionine = N(7)-methylguanosine(46) in tRNA + S-adenosyl-L-homocysteine</text>
        <dbReference type="Rhea" id="RHEA:42708"/>
        <dbReference type="Rhea" id="RHEA-COMP:10188"/>
        <dbReference type="Rhea" id="RHEA-COMP:10189"/>
        <dbReference type="ChEBI" id="CHEBI:57856"/>
        <dbReference type="ChEBI" id="CHEBI:59789"/>
        <dbReference type="ChEBI" id="CHEBI:74269"/>
        <dbReference type="ChEBI" id="CHEBI:74480"/>
        <dbReference type="EC" id="2.1.1.33"/>
    </reaction>
</comment>
<evidence type="ECO:0000256" key="1">
    <source>
        <dbReference type="ARBA" id="ARBA00000142"/>
    </source>
</evidence>
<reference evidence="9" key="1">
    <citation type="submission" date="2020-01" db="EMBL/GenBank/DDBJ databases">
        <authorList>
            <person name="Rat A."/>
        </authorList>
    </citation>
    <scope>NUCLEOTIDE SEQUENCE</scope>
    <source>
        <strain evidence="9">LMG 31228</strain>
    </source>
</reference>
<dbReference type="Gene3D" id="3.40.50.150">
    <property type="entry name" value="Vaccinia Virus protein VP39"/>
    <property type="match status" value="1"/>
</dbReference>
<feature type="binding site" evidence="7">
    <location>
        <position position="167"/>
    </location>
    <ligand>
        <name>S-adenosyl-L-methionine</name>
        <dbReference type="ChEBI" id="CHEBI:59789"/>
    </ligand>
</feature>
<protein>
    <recommendedName>
        <fullName evidence="7">tRNA (guanine-N(7)-)-methyltransferase</fullName>
        <ecNumber evidence="7">2.1.1.33</ecNumber>
    </recommendedName>
    <alternativeName>
        <fullName evidence="7">tRNA (guanine(46)-N(7))-methyltransferase</fullName>
    </alternativeName>
    <alternativeName>
        <fullName evidence="7">tRNA(m7G46)-methyltransferase</fullName>
    </alternativeName>
</protein>
<feature type="binding site" evidence="7">
    <location>
        <begin position="260"/>
        <end position="263"/>
    </location>
    <ligand>
        <name>substrate</name>
    </ligand>
</feature>